<dbReference type="RefSeq" id="XP_033518822.1">
    <property type="nucleotide sequence ID" value="XM_033671880.1"/>
</dbReference>
<dbReference type="InterPro" id="IPR038051">
    <property type="entry name" value="XRCC4-like_N_sf"/>
</dbReference>
<feature type="compositionally biased region" description="Polar residues" evidence="8">
    <location>
        <begin position="467"/>
        <end position="483"/>
    </location>
</feature>
<feature type="region of interest" description="Disordered" evidence="8">
    <location>
        <begin position="306"/>
        <end position="536"/>
    </location>
</feature>
<reference evidence="11" key="1">
    <citation type="journal article" date="2020" name="Stud. Mycol.">
        <title>101 Dothideomycetes genomes: a test case for predicting lifestyles and emergence of pathogens.</title>
        <authorList>
            <person name="Haridas S."/>
            <person name="Albert R."/>
            <person name="Binder M."/>
            <person name="Bloem J."/>
            <person name="Labutti K."/>
            <person name="Salamov A."/>
            <person name="Andreopoulos B."/>
            <person name="Baker S."/>
            <person name="Barry K."/>
            <person name="Bills G."/>
            <person name="Bluhm B."/>
            <person name="Cannon C."/>
            <person name="Castanera R."/>
            <person name="Culley D."/>
            <person name="Daum C."/>
            <person name="Ezra D."/>
            <person name="Gonzalez J."/>
            <person name="Henrissat B."/>
            <person name="Kuo A."/>
            <person name="Liang C."/>
            <person name="Lipzen A."/>
            <person name="Lutzoni F."/>
            <person name="Magnuson J."/>
            <person name="Mondo S."/>
            <person name="Nolan M."/>
            <person name="Ohm R."/>
            <person name="Pangilinan J."/>
            <person name="Park H.-J."/>
            <person name="Ramirez L."/>
            <person name="Alfaro M."/>
            <person name="Sun H."/>
            <person name="Tritt A."/>
            <person name="Yoshinaga Y."/>
            <person name="Zwiers L.-H."/>
            <person name="Turgeon B."/>
            <person name="Goodwin S."/>
            <person name="Spatafora J."/>
            <person name="Crous P."/>
            <person name="Grigoriev I."/>
        </authorList>
    </citation>
    <scope>NUCLEOTIDE SEQUENCE</scope>
    <source>
        <strain evidence="11">CBS 119687</strain>
    </source>
</reference>
<evidence type="ECO:0000256" key="8">
    <source>
        <dbReference type="SAM" id="MobiDB-lite"/>
    </source>
</evidence>
<feature type="compositionally biased region" description="Polar residues" evidence="8">
    <location>
        <begin position="429"/>
        <end position="442"/>
    </location>
</feature>
<feature type="compositionally biased region" description="Acidic residues" evidence="8">
    <location>
        <begin position="495"/>
        <end position="505"/>
    </location>
</feature>
<feature type="domain" description="XLF-like coiled-coil region" evidence="10">
    <location>
        <begin position="128"/>
        <end position="178"/>
    </location>
</feature>
<feature type="compositionally biased region" description="Low complexity" evidence="8">
    <location>
        <begin position="409"/>
        <end position="426"/>
    </location>
</feature>
<dbReference type="InterPro" id="IPR015381">
    <property type="entry name" value="XLF-like_N"/>
</dbReference>
<dbReference type="GeneID" id="54412312"/>
<comment type="subcellular location">
    <subcellularLocation>
        <location evidence="1">Nucleus</location>
    </subcellularLocation>
</comment>
<evidence type="ECO:0000256" key="6">
    <source>
        <dbReference type="ARBA" id="ARBA00025747"/>
    </source>
</evidence>
<keyword evidence="12" id="KW-1185">Reference proteome</keyword>
<dbReference type="Pfam" id="PF21928">
    <property type="entry name" value="XLF_CC"/>
    <property type="match status" value="1"/>
</dbReference>
<keyword evidence="5" id="KW-0539">Nucleus</keyword>
<evidence type="ECO:0000256" key="4">
    <source>
        <dbReference type="ARBA" id="ARBA00023204"/>
    </source>
</evidence>
<dbReference type="Pfam" id="PF09302">
    <property type="entry name" value="XLF"/>
    <property type="match status" value="1"/>
</dbReference>
<accession>A0A6A5ZY10</accession>
<evidence type="ECO:0000256" key="7">
    <source>
        <dbReference type="ARBA" id="ARBA00044529"/>
    </source>
</evidence>
<keyword evidence="4" id="KW-0234">DNA repair</keyword>
<evidence type="ECO:0000256" key="3">
    <source>
        <dbReference type="ARBA" id="ARBA00023125"/>
    </source>
</evidence>
<name>A0A6A5ZY10_9PLEO</name>
<evidence type="ECO:0000256" key="2">
    <source>
        <dbReference type="ARBA" id="ARBA00022763"/>
    </source>
</evidence>
<evidence type="ECO:0000313" key="12">
    <source>
        <dbReference type="Proteomes" id="UP000799771"/>
    </source>
</evidence>
<proteinExistence type="inferred from homology"/>
<organism evidence="11 12">
    <name type="scientific">Dothidotthia symphoricarpi CBS 119687</name>
    <dbReference type="NCBI Taxonomy" id="1392245"/>
    <lineage>
        <taxon>Eukaryota</taxon>
        <taxon>Fungi</taxon>
        <taxon>Dikarya</taxon>
        <taxon>Ascomycota</taxon>
        <taxon>Pezizomycotina</taxon>
        <taxon>Dothideomycetes</taxon>
        <taxon>Pleosporomycetidae</taxon>
        <taxon>Pleosporales</taxon>
        <taxon>Dothidotthiaceae</taxon>
        <taxon>Dothidotthia</taxon>
    </lineage>
</organism>
<dbReference type="GO" id="GO:0032807">
    <property type="term" value="C:DNA ligase IV complex"/>
    <property type="evidence" value="ECO:0007669"/>
    <property type="project" value="TreeGrafter"/>
</dbReference>
<dbReference type="InterPro" id="IPR053829">
    <property type="entry name" value="XLF-like_CC"/>
</dbReference>
<feature type="compositionally biased region" description="Basic and acidic residues" evidence="8">
    <location>
        <begin position="506"/>
        <end position="525"/>
    </location>
</feature>
<dbReference type="GO" id="GO:0006303">
    <property type="term" value="P:double-strand break repair via nonhomologous end joining"/>
    <property type="evidence" value="ECO:0007669"/>
    <property type="project" value="UniProtKB-ARBA"/>
</dbReference>
<dbReference type="InterPro" id="IPR052287">
    <property type="entry name" value="NHEJ_factor"/>
</dbReference>
<dbReference type="Proteomes" id="UP000799771">
    <property type="component" value="Unassembled WGS sequence"/>
</dbReference>
<dbReference type="OrthoDB" id="2155935at2759"/>
<dbReference type="PANTHER" id="PTHR32235:SF1">
    <property type="entry name" value="NON-HOMOLOGOUS END-JOINING FACTOR 1"/>
    <property type="match status" value="1"/>
</dbReference>
<dbReference type="Gene3D" id="2.170.210.10">
    <property type="entry name" value="DNA double-strand break repair and VJ recombination XRCC4, N-terminal"/>
    <property type="match status" value="1"/>
</dbReference>
<protein>
    <recommendedName>
        <fullName evidence="7">Non-homologous end-joining factor 1</fullName>
    </recommendedName>
</protein>
<keyword evidence="3" id="KW-0238">DNA-binding</keyword>
<evidence type="ECO:0000256" key="5">
    <source>
        <dbReference type="ARBA" id="ARBA00023242"/>
    </source>
</evidence>
<evidence type="ECO:0000259" key="10">
    <source>
        <dbReference type="Pfam" id="PF21928"/>
    </source>
</evidence>
<evidence type="ECO:0000259" key="9">
    <source>
        <dbReference type="Pfam" id="PF09302"/>
    </source>
</evidence>
<evidence type="ECO:0000313" key="11">
    <source>
        <dbReference type="EMBL" id="KAF2124429.1"/>
    </source>
</evidence>
<feature type="compositionally biased region" description="Polar residues" evidence="8">
    <location>
        <begin position="314"/>
        <end position="330"/>
    </location>
</feature>
<keyword evidence="2" id="KW-0227">DNA damage</keyword>
<dbReference type="AlphaFoldDB" id="A0A6A5ZY10"/>
<comment type="similarity">
    <text evidence="6">Belongs to the XRCC4-XLF family. XLF subfamily.</text>
</comment>
<sequence length="536" mass="59725">MSCWRVLELSKQPDDEQIPQLLVKSVFQADSYILHITDLTNIWSEELDLEGIVDRASREQSPIEVSKHDTTQLAILLDNIKKSLENCEDAICRITRDGTEGITLHSTVNLPKPLDSLTWKFRLHKKTATALRNELILPLLVSSHIQNERINDLVFIMTTKDSAIDRLVEQYESSNLDLAAAFPSIGRLKAGRRTIKREQAARHIPALQTFREDVWRKETGRLEDSDVTTLGMFQEALSQCNAEVPPELRSSDAYGSWWTAIPNGTSRARTASESKAKKTAYIPELVKNTADSTEDETDDDFEIHEHFRTRKTSKQPTTAPDPTPLSKQSQPDPSDAESTEDDDDLDAPAKSPSLSTNSQKSPLRAKSATPEATPPTKEDPPSVVKLRAKGFRIGGQAKKQVAEPPSPPQESGGELPEGEPLLPQESMLPPTSQIDSQVNTTPKKPKRTFKIGGKGKAVTDGDDSQPIIPNTTRLRSPTIDLTSSPPPNRTVEEPPPVEEVPEETPEEKAERRRAELKRRNEEAAKKQAQTKKKKRF</sequence>
<feature type="domain" description="XLF-like N-terminal" evidence="9">
    <location>
        <begin position="4"/>
        <end position="125"/>
    </location>
</feature>
<gene>
    <name evidence="11" type="ORF">P153DRAFT_401046</name>
</gene>
<dbReference type="GO" id="GO:0045027">
    <property type="term" value="F:DNA end binding"/>
    <property type="evidence" value="ECO:0007669"/>
    <property type="project" value="TreeGrafter"/>
</dbReference>
<feature type="compositionally biased region" description="Pro residues" evidence="8">
    <location>
        <begin position="484"/>
        <end position="494"/>
    </location>
</feature>
<evidence type="ECO:0000256" key="1">
    <source>
        <dbReference type="ARBA" id="ARBA00004123"/>
    </source>
</evidence>
<feature type="compositionally biased region" description="Acidic residues" evidence="8">
    <location>
        <begin position="334"/>
        <end position="346"/>
    </location>
</feature>
<dbReference type="EMBL" id="ML977519">
    <property type="protein sequence ID" value="KAF2124429.1"/>
    <property type="molecule type" value="Genomic_DNA"/>
</dbReference>
<dbReference type="PANTHER" id="PTHR32235">
    <property type="entry name" value="NON-HOMOLOGOUS END-JOINING FACTOR 1"/>
    <property type="match status" value="1"/>
</dbReference>
<dbReference type="CDD" id="cd22285">
    <property type="entry name" value="HD_XLF_N"/>
    <property type="match status" value="1"/>
</dbReference>